<dbReference type="AlphaFoldDB" id="A0A8J6P674"/>
<organism evidence="4 5">
    <name type="scientific">Taishania pollutisoli</name>
    <dbReference type="NCBI Taxonomy" id="2766479"/>
    <lineage>
        <taxon>Bacteria</taxon>
        <taxon>Pseudomonadati</taxon>
        <taxon>Bacteroidota</taxon>
        <taxon>Flavobacteriia</taxon>
        <taxon>Flavobacteriales</taxon>
        <taxon>Crocinitomicaceae</taxon>
        <taxon>Taishania</taxon>
    </lineage>
</organism>
<dbReference type="PANTHER" id="PTHR24198:SF165">
    <property type="entry name" value="ANKYRIN REPEAT-CONTAINING PROTEIN-RELATED"/>
    <property type="match status" value="1"/>
</dbReference>
<protein>
    <submittedName>
        <fullName evidence="4">Ankyrin repeat domain-containing protein</fullName>
    </submittedName>
</protein>
<evidence type="ECO:0000313" key="4">
    <source>
        <dbReference type="EMBL" id="MBC9812617.1"/>
    </source>
</evidence>
<dbReference type="Pfam" id="PF12796">
    <property type="entry name" value="Ank_2"/>
    <property type="match status" value="2"/>
</dbReference>
<evidence type="ECO:0000313" key="5">
    <source>
        <dbReference type="Proteomes" id="UP000652681"/>
    </source>
</evidence>
<proteinExistence type="predicted"/>
<sequence length="190" mass="20875">MILLLTVTGCSDQPQVDNKQEQELIQALLYRHEFKVSSIVDELIKTGSIDQKIPTERVARTANFWTPLSYAAFIGNVAAVKLFIEKGANIHYTDANGQTPLILAAISGNMEVIEILLQAGANINAMDINNRTALVHAATAGNLLTVKYLIEKGCDPTTPHAKQNALDFALFYQHTEIVDYLKSKGLTPHN</sequence>
<evidence type="ECO:0000256" key="3">
    <source>
        <dbReference type="PROSITE-ProRule" id="PRU00023"/>
    </source>
</evidence>
<dbReference type="EMBL" id="JACVEL010000005">
    <property type="protein sequence ID" value="MBC9812617.1"/>
    <property type="molecule type" value="Genomic_DNA"/>
</dbReference>
<gene>
    <name evidence="4" type="ORF">H9Y05_09055</name>
</gene>
<dbReference type="PROSITE" id="PS50297">
    <property type="entry name" value="ANK_REP_REGION"/>
    <property type="match status" value="2"/>
</dbReference>
<dbReference type="PANTHER" id="PTHR24198">
    <property type="entry name" value="ANKYRIN REPEAT AND PROTEIN KINASE DOMAIN-CONTAINING PROTEIN"/>
    <property type="match status" value="1"/>
</dbReference>
<keyword evidence="5" id="KW-1185">Reference proteome</keyword>
<dbReference type="InterPro" id="IPR036770">
    <property type="entry name" value="Ankyrin_rpt-contain_sf"/>
</dbReference>
<reference evidence="4" key="1">
    <citation type="submission" date="2020-09" db="EMBL/GenBank/DDBJ databases">
        <title>Taishania pollutisoli gen. nov., sp. nov., Isolated from Tetrabromobisphenol A-Contaminated Soil.</title>
        <authorList>
            <person name="Chen Q."/>
        </authorList>
    </citation>
    <scope>NUCLEOTIDE SEQUENCE</scope>
    <source>
        <strain evidence="4">CZZ-1</strain>
    </source>
</reference>
<dbReference type="InterPro" id="IPR002110">
    <property type="entry name" value="Ankyrin_rpt"/>
</dbReference>
<dbReference type="PRINTS" id="PR01415">
    <property type="entry name" value="ANKYRIN"/>
</dbReference>
<feature type="repeat" description="ANK" evidence="3">
    <location>
        <begin position="129"/>
        <end position="161"/>
    </location>
</feature>
<dbReference type="Proteomes" id="UP000652681">
    <property type="component" value="Unassembled WGS sequence"/>
</dbReference>
<accession>A0A8J6P674</accession>
<dbReference type="PROSITE" id="PS50088">
    <property type="entry name" value="ANK_REPEAT"/>
    <property type="match status" value="3"/>
</dbReference>
<keyword evidence="1" id="KW-0677">Repeat</keyword>
<evidence type="ECO:0000256" key="2">
    <source>
        <dbReference type="ARBA" id="ARBA00023043"/>
    </source>
</evidence>
<dbReference type="Gene3D" id="1.25.40.20">
    <property type="entry name" value="Ankyrin repeat-containing domain"/>
    <property type="match status" value="2"/>
</dbReference>
<dbReference type="SUPFAM" id="SSF48403">
    <property type="entry name" value="Ankyrin repeat"/>
    <property type="match status" value="1"/>
</dbReference>
<feature type="repeat" description="ANK" evidence="3">
    <location>
        <begin position="63"/>
        <end position="95"/>
    </location>
</feature>
<comment type="caution">
    <text evidence="4">The sequence shown here is derived from an EMBL/GenBank/DDBJ whole genome shotgun (WGS) entry which is preliminary data.</text>
</comment>
<evidence type="ECO:0000256" key="1">
    <source>
        <dbReference type="ARBA" id="ARBA00022737"/>
    </source>
</evidence>
<feature type="repeat" description="ANK" evidence="3">
    <location>
        <begin position="96"/>
        <end position="128"/>
    </location>
</feature>
<dbReference type="SMART" id="SM00248">
    <property type="entry name" value="ANK"/>
    <property type="match status" value="4"/>
</dbReference>
<name>A0A8J6P674_9FLAO</name>
<keyword evidence="2 3" id="KW-0040">ANK repeat</keyword>
<dbReference type="RefSeq" id="WP_216714092.1">
    <property type="nucleotide sequence ID" value="NZ_JACVEL010000005.1"/>
</dbReference>